<dbReference type="InterPro" id="IPR036028">
    <property type="entry name" value="SH3-like_dom_sf"/>
</dbReference>
<dbReference type="InParanoid" id="A0A1X7UTP3"/>
<dbReference type="SMART" id="SM00326">
    <property type="entry name" value="SH3"/>
    <property type="match status" value="1"/>
</dbReference>
<evidence type="ECO:0000256" key="1">
    <source>
        <dbReference type="ARBA" id="ARBA00022443"/>
    </source>
</evidence>
<evidence type="ECO:0000259" key="3">
    <source>
        <dbReference type="PROSITE" id="PS50002"/>
    </source>
</evidence>
<dbReference type="PROSITE" id="PS50002">
    <property type="entry name" value="SH3"/>
    <property type="match status" value="1"/>
</dbReference>
<dbReference type="Gene3D" id="2.30.30.40">
    <property type="entry name" value="SH3 Domains"/>
    <property type="match status" value="1"/>
</dbReference>
<protein>
    <recommendedName>
        <fullName evidence="3">SH3 domain-containing protein</fullName>
    </recommendedName>
</protein>
<dbReference type="SUPFAM" id="SSF50044">
    <property type="entry name" value="SH3-domain"/>
    <property type="match status" value="1"/>
</dbReference>
<dbReference type="EnsemblMetazoa" id="Aqu2.1.30742_001">
    <property type="protein sequence ID" value="Aqu2.1.30742_001"/>
    <property type="gene ID" value="Aqu2.1.30742"/>
</dbReference>
<feature type="domain" description="SH3" evidence="3">
    <location>
        <begin position="352"/>
        <end position="413"/>
    </location>
</feature>
<accession>A0A1X7UTP3</accession>
<name>A0A1X7UTP3_AMPQE</name>
<dbReference type="Pfam" id="PF00018">
    <property type="entry name" value="SH3_1"/>
    <property type="match status" value="1"/>
</dbReference>
<reference evidence="4" key="1">
    <citation type="submission" date="2017-05" db="UniProtKB">
        <authorList>
            <consortium name="EnsemblMetazoa"/>
        </authorList>
    </citation>
    <scope>IDENTIFICATION</scope>
</reference>
<evidence type="ECO:0000256" key="2">
    <source>
        <dbReference type="PROSITE-ProRule" id="PRU00192"/>
    </source>
</evidence>
<sequence length="497" mass="56669">KYFNDDKKLIKVVIPDDDMSTDTLSTGTTTPSPTPPNIPTVEIAIPQCMSDEFTSIQTSYGQMLYNVRKIIKNKPPPLDDIKEYLCCCRSSLEPKLSLCSNITEVLRFEALGGSPSLQCETVTYVFDWEPDEHMLQDIKQIISKTSGKLEKIKYIKKGNSIIVICSFPHSLTGTLIIKLSENLQLLIKNGLMKLTVGYSTIWKKQKIQEIKEPMEEEVQEIKEQPHDTKEERITRLEEEETEGATPQSVINQVSYRIRRGMRMEIEQLQLLLTNKTGLLDQNAESLIKREIAELQEQISLISVHILNKREENEEYRDVIREWMEQLTLTSSNAKENETVKLAEGDDKLNKPTAESVFIARYNYHAIDSVDLSFSMGEELEIYMKEDSFYWKGRSLVSGDEGDIPSSCVYSMMESLQLLDFILSGEEVSLPILQKIRNNLSSNDEKVSLFLKTIDDDPIMISALRQDKEQHDKGVTGSVDWGFNSVSPTSYLQFSAVK</sequence>
<organism evidence="4">
    <name type="scientific">Amphimedon queenslandica</name>
    <name type="common">Sponge</name>
    <dbReference type="NCBI Taxonomy" id="400682"/>
    <lineage>
        <taxon>Eukaryota</taxon>
        <taxon>Metazoa</taxon>
        <taxon>Porifera</taxon>
        <taxon>Demospongiae</taxon>
        <taxon>Heteroscleromorpha</taxon>
        <taxon>Haplosclerida</taxon>
        <taxon>Niphatidae</taxon>
        <taxon>Amphimedon</taxon>
    </lineage>
</organism>
<evidence type="ECO:0000313" key="4">
    <source>
        <dbReference type="EnsemblMetazoa" id="Aqu2.1.30742_001"/>
    </source>
</evidence>
<keyword evidence="1 2" id="KW-0728">SH3 domain</keyword>
<dbReference type="AlphaFoldDB" id="A0A1X7UTP3"/>
<proteinExistence type="predicted"/>
<dbReference type="InterPro" id="IPR001452">
    <property type="entry name" value="SH3_domain"/>
</dbReference>